<feature type="transmembrane region" description="Helical" evidence="1">
    <location>
        <begin position="74"/>
        <end position="98"/>
    </location>
</feature>
<feature type="transmembrane region" description="Helical" evidence="1">
    <location>
        <begin position="44"/>
        <end position="62"/>
    </location>
</feature>
<sequence>MLLFAFYLLPLPVFLLITQYRLSYALGMAVLAGGVVLAFGNVEWLLFIFFALLVGVSMGHVYRKPGSTGTDVVLAGFLAGFVGILLILGIAFLFVPAFQQLLTVWDRELEQARQYWEQMMGVEFDPHYFRLNLFMPVMLFFMVAPVPIINLWLGRKWLKRRAVEDKKLPPFKDWRLPKMFFYFYVVTILVYFLAIFMDSPFFNNYLSILFILQLLFTIQGYSLIAFLLDYGEKNKAWMVLAIFLAFTPILTIIQFLGLVDVGFDLRQWMIQMKNRQK</sequence>
<evidence type="ECO:0000256" key="1">
    <source>
        <dbReference type="SAM" id="Phobius"/>
    </source>
</evidence>
<keyword evidence="1" id="KW-0812">Transmembrane</keyword>
<reference evidence="2 3" key="1">
    <citation type="submission" date="2016-10" db="EMBL/GenBank/DDBJ databases">
        <authorList>
            <person name="de Groot N.N."/>
        </authorList>
    </citation>
    <scope>NUCLEOTIDE SEQUENCE [LARGE SCALE GENOMIC DNA]</scope>
    <source>
        <strain evidence="2 3">DSM 44778</strain>
    </source>
</reference>
<feature type="transmembrane region" description="Helical" evidence="1">
    <location>
        <begin position="237"/>
        <end position="259"/>
    </location>
</feature>
<evidence type="ECO:0000313" key="3">
    <source>
        <dbReference type="Proteomes" id="UP000199545"/>
    </source>
</evidence>
<dbReference type="STRING" id="46223.SAMN05421852_101394"/>
<organism evidence="2 3">
    <name type="scientific">Thermoflavimicrobium dichotomicum</name>
    <dbReference type="NCBI Taxonomy" id="46223"/>
    <lineage>
        <taxon>Bacteria</taxon>
        <taxon>Bacillati</taxon>
        <taxon>Bacillota</taxon>
        <taxon>Bacilli</taxon>
        <taxon>Bacillales</taxon>
        <taxon>Thermoactinomycetaceae</taxon>
        <taxon>Thermoflavimicrobium</taxon>
    </lineage>
</organism>
<dbReference type="AlphaFoldDB" id="A0A1I3KAV5"/>
<gene>
    <name evidence="2" type="ORF">SAMN05421852_101394</name>
</gene>
<proteinExistence type="predicted"/>
<keyword evidence="3" id="KW-1185">Reference proteome</keyword>
<feature type="transmembrane region" description="Helical" evidence="1">
    <location>
        <begin position="208"/>
        <end position="230"/>
    </location>
</feature>
<dbReference type="PANTHER" id="PTHR41324:SF1">
    <property type="entry name" value="DUF2232 DOMAIN-CONTAINING PROTEIN"/>
    <property type="match status" value="1"/>
</dbReference>
<dbReference type="Proteomes" id="UP000199545">
    <property type="component" value="Unassembled WGS sequence"/>
</dbReference>
<evidence type="ECO:0000313" key="2">
    <source>
        <dbReference type="EMBL" id="SFI69646.1"/>
    </source>
</evidence>
<dbReference type="Pfam" id="PF09991">
    <property type="entry name" value="DUF2232"/>
    <property type="match status" value="1"/>
</dbReference>
<feature type="transmembrane region" description="Helical" evidence="1">
    <location>
        <begin position="179"/>
        <end position="196"/>
    </location>
</feature>
<keyword evidence="1" id="KW-0472">Membrane</keyword>
<accession>A0A1I3KAV5</accession>
<name>A0A1I3KAV5_9BACL</name>
<keyword evidence="1" id="KW-1133">Transmembrane helix</keyword>
<feature type="transmembrane region" description="Helical" evidence="1">
    <location>
        <begin position="133"/>
        <end position="153"/>
    </location>
</feature>
<dbReference type="InterPro" id="IPR018710">
    <property type="entry name" value="DUF2232"/>
</dbReference>
<dbReference type="PANTHER" id="PTHR41324">
    <property type="entry name" value="MEMBRANE PROTEIN-RELATED"/>
    <property type="match status" value="1"/>
</dbReference>
<protein>
    <submittedName>
        <fullName evidence="2">Uncharacterized conserved protein YybS, DUF2232 family</fullName>
    </submittedName>
</protein>
<dbReference type="EMBL" id="FORR01000001">
    <property type="protein sequence ID" value="SFI69646.1"/>
    <property type="molecule type" value="Genomic_DNA"/>
</dbReference>